<dbReference type="GO" id="GO:0042802">
    <property type="term" value="F:identical protein binding"/>
    <property type="evidence" value="ECO:0007669"/>
    <property type="project" value="TreeGrafter"/>
</dbReference>
<evidence type="ECO:0000313" key="9">
    <source>
        <dbReference type="EMBL" id="QEI07318.1"/>
    </source>
</evidence>
<gene>
    <name evidence="8" type="primary">argD</name>
    <name evidence="9" type="ORF">FXN63_16795</name>
</gene>
<dbReference type="GO" id="GO:0003992">
    <property type="term" value="F:N2-acetyl-L-ornithine:2-oxoglutarate 5-aminotransferase activity"/>
    <property type="evidence" value="ECO:0007669"/>
    <property type="project" value="UniProtKB-UniRule"/>
</dbReference>
<comment type="pathway">
    <text evidence="8">Amino-acid biosynthesis; L-arginine biosynthesis; N(2)-acetyl-L-ornithine from L-glutamate: step 4/4.</text>
</comment>
<evidence type="ECO:0000256" key="5">
    <source>
        <dbReference type="ARBA" id="ARBA00022679"/>
    </source>
</evidence>
<dbReference type="Gene3D" id="3.40.640.10">
    <property type="entry name" value="Type I PLP-dependent aspartate aminotransferase-like (Major domain)"/>
    <property type="match status" value="1"/>
</dbReference>
<reference evidence="9 10" key="1">
    <citation type="submission" date="2019-08" db="EMBL/GenBank/DDBJ databases">
        <title>Amphibian skin-associated Pigmentiphaga: genome sequence and occurrence across geography and hosts.</title>
        <authorList>
            <person name="Bletz M.C."/>
            <person name="Bunk B."/>
            <person name="Sproeer C."/>
            <person name="Biwer P."/>
            <person name="Reiter S."/>
            <person name="Rabemananjara F.C.E."/>
            <person name="Schulz S."/>
            <person name="Overmann J."/>
            <person name="Vences M."/>
        </authorList>
    </citation>
    <scope>NUCLEOTIDE SEQUENCE [LARGE SCALE GENOMIC DNA]</scope>
    <source>
        <strain evidence="9 10">Mada1488</strain>
    </source>
</reference>
<dbReference type="InterPro" id="IPR049704">
    <property type="entry name" value="Aminotrans_3_PPA_site"/>
</dbReference>
<dbReference type="FunFam" id="3.40.640.10:FF:000004">
    <property type="entry name" value="Acetylornithine aminotransferase"/>
    <property type="match status" value="1"/>
</dbReference>
<comment type="catalytic activity">
    <reaction evidence="8">
        <text>N(2)-acetyl-L-ornithine + 2-oxoglutarate = N-acetyl-L-glutamate 5-semialdehyde + L-glutamate</text>
        <dbReference type="Rhea" id="RHEA:18049"/>
        <dbReference type="ChEBI" id="CHEBI:16810"/>
        <dbReference type="ChEBI" id="CHEBI:29123"/>
        <dbReference type="ChEBI" id="CHEBI:29985"/>
        <dbReference type="ChEBI" id="CHEBI:57805"/>
        <dbReference type="EC" id="2.6.1.11"/>
    </reaction>
</comment>
<dbReference type="InterPro" id="IPR015421">
    <property type="entry name" value="PyrdxlP-dep_Trfase_major"/>
</dbReference>
<dbReference type="GO" id="GO:0005737">
    <property type="term" value="C:cytoplasm"/>
    <property type="evidence" value="ECO:0007669"/>
    <property type="project" value="UniProtKB-SubCell"/>
</dbReference>
<dbReference type="InterPro" id="IPR015422">
    <property type="entry name" value="PyrdxlP-dep_Trfase_small"/>
</dbReference>
<name>A0A5C0AY58_9BURK</name>
<dbReference type="EMBL" id="CP043046">
    <property type="protein sequence ID" value="QEI07318.1"/>
    <property type="molecule type" value="Genomic_DNA"/>
</dbReference>
<dbReference type="InterPro" id="IPR050103">
    <property type="entry name" value="Class-III_PLP-dep_AT"/>
</dbReference>
<dbReference type="InterPro" id="IPR004636">
    <property type="entry name" value="AcOrn/SuccOrn_fam"/>
</dbReference>
<keyword evidence="3 8" id="KW-0032">Aminotransferase</keyword>
<keyword evidence="5 8" id="KW-0808">Transferase</keyword>
<comment type="catalytic activity">
    <reaction evidence="7">
        <text>L-2,4-diaminobutanoate + 2-oxoglutarate = L-aspartate 4-semialdehyde + L-glutamate</text>
        <dbReference type="Rhea" id="RHEA:11160"/>
        <dbReference type="ChEBI" id="CHEBI:16810"/>
        <dbReference type="ChEBI" id="CHEBI:29985"/>
        <dbReference type="ChEBI" id="CHEBI:58761"/>
        <dbReference type="ChEBI" id="CHEBI:537519"/>
        <dbReference type="EC" id="2.6.1.76"/>
    </reaction>
</comment>
<comment type="pathway">
    <text evidence="1">Amine and polyamine biosynthesis; ectoine biosynthesis; L-ectoine from L-aspartate 4-semialdehyde: step 1/3.</text>
</comment>
<dbReference type="PROSITE" id="PS00600">
    <property type="entry name" value="AA_TRANSFER_CLASS_3"/>
    <property type="match status" value="1"/>
</dbReference>
<keyword evidence="10" id="KW-1185">Reference proteome</keyword>
<keyword evidence="8" id="KW-0963">Cytoplasm</keyword>
<evidence type="ECO:0000256" key="3">
    <source>
        <dbReference type="ARBA" id="ARBA00022576"/>
    </source>
</evidence>
<dbReference type="UniPathway" id="UPA00068">
    <property type="reaction ID" value="UER00109"/>
</dbReference>
<comment type="caution">
    <text evidence="8">Lacks conserved residue(s) required for the propagation of feature annotation.</text>
</comment>
<dbReference type="AlphaFoldDB" id="A0A5C0AY58"/>
<dbReference type="KEGG" id="pacr:FXN63_16795"/>
<dbReference type="PANTHER" id="PTHR11986:SF79">
    <property type="entry name" value="ACETYLORNITHINE AMINOTRANSFERASE, MITOCHONDRIAL"/>
    <property type="match status" value="1"/>
</dbReference>
<evidence type="ECO:0000313" key="10">
    <source>
        <dbReference type="Proteomes" id="UP000325161"/>
    </source>
</evidence>
<comment type="subunit">
    <text evidence="8">Homodimer.</text>
</comment>
<dbReference type="CDD" id="cd00610">
    <property type="entry name" value="OAT_like"/>
    <property type="match status" value="1"/>
</dbReference>
<dbReference type="GO" id="GO:0045303">
    <property type="term" value="F:diaminobutyrate-2-oxoglutarate transaminase activity"/>
    <property type="evidence" value="ECO:0007669"/>
    <property type="project" value="UniProtKB-EC"/>
</dbReference>
<feature type="modified residue" description="N6-(pyridoxal phosphate)lysine" evidence="8">
    <location>
        <position position="244"/>
    </location>
</feature>
<comment type="cofactor">
    <cofactor evidence="8">
        <name>pyridoxal 5'-phosphate</name>
        <dbReference type="ChEBI" id="CHEBI:597326"/>
    </cofactor>
    <text evidence="8">Binds 1 pyridoxal phosphate per subunit.</text>
</comment>
<dbReference type="EC" id="2.6.1.11" evidence="8"/>
<dbReference type="PIRSF" id="PIRSF000521">
    <property type="entry name" value="Transaminase_4ab_Lys_Orn"/>
    <property type="match status" value="1"/>
</dbReference>
<feature type="binding site" evidence="8">
    <location>
        <position position="131"/>
    </location>
    <ligand>
        <name>N(2)-acetyl-L-ornithine</name>
        <dbReference type="ChEBI" id="CHEBI:57805"/>
    </ligand>
</feature>
<dbReference type="Pfam" id="PF00202">
    <property type="entry name" value="Aminotran_3"/>
    <property type="match status" value="1"/>
</dbReference>
<evidence type="ECO:0000256" key="6">
    <source>
        <dbReference type="ARBA" id="ARBA00022898"/>
    </source>
</evidence>
<accession>A0A5C0AY58</accession>
<dbReference type="Gene3D" id="3.90.1150.10">
    <property type="entry name" value="Aspartate Aminotransferase, domain 1"/>
    <property type="match status" value="1"/>
</dbReference>
<evidence type="ECO:0000256" key="4">
    <source>
        <dbReference type="ARBA" id="ARBA00022605"/>
    </source>
</evidence>
<comment type="miscellaneous">
    <text evidence="8">May also have succinyldiaminopimelate aminotransferase activity, thus carrying out the corresponding step in lysine biosynthesis.</text>
</comment>
<dbReference type="GO" id="GO:0030170">
    <property type="term" value="F:pyridoxal phosphate binding"/>
    <property type="evidence" value="ECO:0007669"/>
    <property type="project" value="InterPro"/>
</dbReference>
<keyword evidence="4 8" id="KW-0028">Amino-acid biosynthesis</keyword>
<evidence type="ECO:0000256" key="7">
    <source>
        <dbReference type="ARBA" id="ARBA00049111"/>
    </source>
</evidence>
<feature type="binding site" evidence="8">
    <location>
        <begin position="215"/>
        <end position="218"/>
    </location>
    <ligand>
        <name>pyridoxal 5'-phosphate</name>
        <dbReference type="ChEBI" id="CHEBI:597326"/>
    </ligand>
</feature>
<protein>
    <recommendedName>
        <fullName evidence="8">Acetylornithine aminotransferase</fullName>
        <shortName evidence="8">ACOAT</shortName>
        <ecNumber evidence="8">2.6.1.11</ecNumber>
    </recommendedName>
</protein>
<feature type="binding site" evidence="8">
    <location>
        <position position="272"/>
    </location>
    <ligand>
        <name>N(2)-acetyl-L-ornithine</name>
        <dbReference type="ChEBI" id="CHEBI:57805"/>
    </ligand>
</feature>
<dbReference type="NCBIfam" id="TIGR00707">
    <property type="entry name" value="argD"/>
    <property type="match status" value="1"/>
</dbReference>
<feature type="binding site" evidence="8">
    <location>
        <position position="273"/>
    </location>
    <ligand>
        <name>pyridoxal 5'-phosphate</name>
        <dbReference type="ChEBI" id="CHEBI:597326"/>
    </ligand>
</feature>
<keyword evidence="2 8" id="KW-0055">Arginine biosynthesis</keyword>
<evidence type="ECO:0000256" key="2">
    <source>
        <dbReference type="ARBA" id="ARBA00022571"/>
    </source>
</evidence>
<organism evidence="9 10">
    <name type="scientific">Pigmentiphaga aceris</name>
    <dbReference type="NCBI Taxonomy" id="1940612"/>
    <lineage>
        <taxon>Bacteria</taxon>
        <taxon>Pseudomonadati</taxon>
        <taxon>Pseudomonadota</taxon>
        <taxon>Betaproteobacteria</taxon>
        <taxon>Burkholderiales</taxon>
        <taxon>Alcaligenaceae</taxon>
        <taxon>Pigmentiphaga</taxon>
    </lineage>
</organism>
<evidence type="ECO:0000256" key="1">
    <source>
        <dbReference type="ARBA" id="ARBA00004946"/>
    </source>
</evidence>
<dbReference type="GO" id="GO:0006526">
    <property type="term" value="P:L-arginine biosynthetic process"/>
    <property type="evidence" value="ECO:0007669"/>
    <property type="project" value="UniProtKB-UniRule"/>
</dbReference>
<dbReference type="SUPFAM" id="SSF53383">
    <property type="entry name" value="PLP-dependent transferases"/>
    <property type="match status" value="1"/>
</dbReference>
<sequence>MSSALMSTYSRLPVAFTHGEGVWLWDTEGRRYLDALAGIAVSGLGHAHPKLVAAISQQAARVIHTSNIYEVPLQTELAERLVKLSGMKEVFFCNSGSEANEGAIKIARRYGYLKGNTHAHIITMKNSWHGRTLATLAATGSAKAREGFEPLPTGFIAVDYNDIKQIEQAGDNEPRVNAVLLEVLQGEGGIREADLDFLKQVRALCDARGWLLMIDEVQSGIGRTGRWFAHEWANIRPDVMTLAKGLGSGVPIGAVLAGERVADVMTPGTHGTTFGGNPLVSAAALATLDALEEEKLLANATRVGDYLKAALQRALDNTEGVVEVRGRGLMLGIELDRPCGVLVKQALDAGLLINVTRDNVIRMLPPLIFQEADAETLVSILTPLVQQFLAGGKNA</sequence>
<dbReference type="Proteomes" id="UP000325161">
    <property type="component" value="Chromosome"/>
</dbReference>
<evidence type="ECO:0000256" key="8">
    <source>
        <dbReference type="HAMAP-Rule" id="MF_01107"/>
    </source>
</evidence>
<dbReference type="InterPro" id="IPR015424">
    <property type="entry name" value="PyrdxlP-dep_Trfase"/>
</dbReference>
<dbReference type="PANTHER" id="PTHR11986">
    <property type="entry name" value="AMINOTRANSFERASE CLASS III"/>
    <property type="match status" value="1"/>
</dbReference>
<dbReference type="NCBIfam" id="NF002325">
    <property type="entry name" value="PRK01278.1"/>
    <property type="match status" value="1"/>
</dbReference>
<comment type="subcellular location">
    <subcellularLocation>
        <location evidence="8">Cytoplasm</location>
    </subcellularLocation>
</comment>
<proteinExistence type="inferred from homology"/>
<dbReference type="HAMAP" id="MF_01107">
    <property type="entry name" value="ArgD_aminotrans_3"/>
    <property type="match status" value="1"/>
</dbReference>
<dbReference type="OrthoDB" id="3398487at2"/>
<dbReference type="RefSeq" id="WP_148816365.1">
    <property type="nucleotide sequence ID" value="NZ_CP043046.1"/>
</dbReference>
<comment type="similarity">
    <text evidence="8">Belongs to the class-III pyridoxal-phosphate-dependent aminotransferase family. ArgD subfamily.</text>
</comment>
<dbReference type="InterPro" id="IPR005814">
    <property type="entry name" value="Aminotrans_3"/>
</dbReference>
<keyword evidence="6 8" id="KW-0663">Pyridoxal phosphate</keyword>